<keyword evidence="2 3" id="KW-0539">Nucleus</keyword>
<dbReference type="PROSITE" id="PS00658">
    <property type="entry name" value="FORK_HEAD_2"/>
    <property type="match status" value="1"/>
</dbReference>
<dbReference type="GO" id="GO:0005634">
    <property type="term" value="C:nucleus"/>
    <property type="evidence" value="ECO:0007669"/>
    <property type="project" value="UniProtKB-SubCell"/>
</dbReference>
<dbReference type="InterPro" id="IPR036390">
    <property type="entry name" value="WH_DNA-bd_sf"/>
</dbReference>
<protein>
    <recommendedName>
        <fullName evidence="5">Fork-head domain-containing protein</fullName>
    </recommendedName>
</protein>
<dbReference type="PANTHER" id="PTHR11829">
    <property type="entry name" value="FORKHEAD BOX PROTEIN"/>
    <property type="match status" value="1"/>
</dbReference>
<evidence type="ECO:0000256" key="2">
    <source>
        <dbReference type="ARBA" id="ARBA00023242"/>
    </source>
</evidence>
<dbReference type="InParanoid" id="H2AR19"/>
<dbReference type="EMBL" id="HE650822">
    <property type="protein sequence ID" value="CCF56819.1"/>
    <property type="molecule type" value="Genomic_DNA"/>
</dbReference>
<evidence type="ECO:0000313" key="6">
    <source>
        <dbReference type="EMBL" id="CCF56819.1"/>
    </source>
</evidence>
<proteinExistence type="predicted"/>
<dbReference type="Pfam" id="PF00250">
    <property type="entry name" value="Forkhead"/>
    <property type="match status" value="1"/>
</dbReference>
<dbReference type="PANTHER" id="PTHR11829:SF343">
    <property type="entry name" value="FORK-HEAD DOMAIN-CONTAINING PROTEIN"/>
    <property type="match status" value="1"/>
</dbReference>
<evidence type="ECO:0000256" key="3">
    <source>
        <dbReference type="PROSITE-ProRule" id="PRU00089"/>
    </source>
</evidence>
<dbReference type="OrthoDB" id="4065808at2759"/>
<dbReference type="Proteomes" id="UP000005220">
    <property type="component" value="Chromosome 2"/>
</dbReference>
<dbReference type="PROSITE" id="PS00657">
    <property type="entry name" value="FORK_HEAD_1"/>
    <property type="match status" value="1"/>
</dbReference>
<dbReference type="Gene3D" id="1.10.10.10">
    <property type="entry name" value="Winged helix-like DNA-binding domain superfamily/Winged helix DNA-binding domain"/>
    <property type="match status" value="1"/>
</dbReference>
<keyword evidence="7" id="KW-1185">Reference proteome</keyword>
<dbReference type="SUPFAM" id="SSF46785">
    <property type="entry name" value="Winged helix' DNA-binding domain"/>
    <property type="match status" value="1"/>
</dbReference>
<dbReference type="GO" id="GO:0000981">
    <property type="term" value="F:DNA-binding transcription factor activity, RNA polymerase II-specific"/>
    <property type="evidence" value="ECO:0007669"/>
    <property type="project" value="TreeGrafter"/>
</dbReference>
<evidence type="ECO:0000259" key="5">
    <source>
        <dbReference type="PROSITE" id="PS50039"/>
    </source>
</evidence>
<evidence type="ECO:0000256" key="1">
    <source>
        <dbReference type="ARBA" id="ARBA00023125"/>
    </source>
</evidence>
<reference evidence="6 7" key="1">
    <citation type="journal article" date="2011" name="Proc. Natl. Acad. Sci. U.S.A.">
        <title>Evolutionary erosion of yeast sex chromosomes by mating-type switching accidents.</title>
        <authorList>
            <person name="Gordon J.L."/>
            <person name="Armisen D."/>
            <person name="Proux-Wera E."/>
            <person name="Oheigeartaigh S.S."/>
            <person name="Byrne K.P."/>
            <person name="Wolfe K.H."/>
        </authorList>
    </citation>
    <scope>NUCLEOTIDE SEQUENCE [LARGE SCALE GENOMIC DNA]</scope>
    <source>
        <strain evidence="7">ATCC 22294 / BCRC 22015 / CBS 2517 / CECT 1963 / NBRC 1671 / NRRL Y-8276</strain>
    </source>
</reference>
<dbReference type="InterPro" id="IPR030456">
    <property type="entry name" value="TF_fork_head_CS_2"/>
</dbReference>
<dbReference type="InterPro" id="IPR018122">
    <property type="entry name" value="TF_fork_head_CS_1"/>
</dbReference>
<dbReference type="SMART" id="SM00339">
    <property type="entry name" value="FH"/>
    <property type="match status" value="1"/>
</dbReference>
<gene>
    <name evidence="6" type="primary">KAFR0B05230</name>
    <name evidence="6" type="ORF">KAFR_0B05230</name>
</gene>
<dbReference type="PRINTS" id="PR00053">
    <property type="entry name" value="FORKHEAD"/>
</dbReference>
<feature type="compositionally biased region" description="Low complexity" evidence="4">
    <location>
        <begin position="80"/>
        <end position="94"/>
    </location>
</feature>
<dbReference type="HOGENOM" id="CLU_687093_0_0_1"/>
<feature type="DNA-binding region" description="Fork-head" evidence="3">
    <location>
        <begin position="121"/>
        <end position="211"/>
    </location>
</feature>
<feature type="domain" description="Fork-head" evidence="5">
    <location>
        <begin position="121"/>
        <end position="211"/>
    </location>
</feature>
<dbReference type="eggNOG" id="KOG2294">
    <property type="taxonomic scope" value="Eukaryota"/>
</dbReference>
<accession>H2AR19</accession>
<organism evidence="6 7">
    <name type="scientific">Kazachstania africana (strain ATCC 22294 / BCRC 22015 / CBS 2517 / CECT 1963 / NBRC 1671 / NRRL Y-8276)</name>
    <name type="common">Yeast</name>
    <name type="synonym">Kluyveromyces africanus</name>
    <dbReference type="NCBI Taxonomy" id="1071382"/>
    <lineage>
        <taxon>Eukaryota</taxon>
        <taxon>Fungi</taxon>
        <taxon>Dikarya</taxon>
        <taxon>Ascomycota</taxon>
        <taxon>Saccharomycotina</taxon>
        <taxon>Saccharomycetes</taxon>
        <taxon>Saccharomycetales</taxon>
        <taxon>Saccharomycetaceae</taxon>
        <taxon>Kazachstania</taxon>
    </lineage>
</organism>
<feature type="region of interest" description="Disordered" evidence="4">
    <location>
        <begin position="68"/>
        <end position="94"/>
    </location>
</feature>
<name>H2AR19_KAZAF</name>
<evidence type="ECO:0000313" key="7">
    <source>
        <dbReference type="Proteomes" id="UP000005220"/>
    </source>
</evidence>
<dbReference type="InterPro" id="IPR050211">
    <property type="entry name" value="FOX_domain-containing"/>
</dbReference>
<dbReference type="InterPro" id="IPR001766">
    <property type="entry name" value="Fork_head_dom"/>
</dbReference>
<dbReference type="GeneID" id="13884701"/>
<dbReference type="RefSeq" id="XP_003955954.1">
    <property type="nucleotide sequence ID" value="XM_003955905.1"/>
</dbReference>
<dbReference type="CDD" id="cd00059">
    <property type="entry name" value="FH_FOX"/>
    <property type="match status" value="1"/>
</dbReference>
<dbReference type="KEGG" id="kaf:KAFR_0B05230"/>
<dbReference type="AlphaFoldDB" id="H2AR19"/>
<sequence length="401" mass="45686">MKGKSVLVNANDNKFQFERVNFAKSRQLKSKNAASAIEDTLLRMVTSSYSNASLSSFKAPTNKSVVKSQTKIQEKKHIKSSALPKGGSSSGKSKVSIGCMSLEDLFDTLKKRQTNNELNDKPQYSYAFLITLALLLSDYGTLTLSQIYRWISTSFPFYELNQAGWQNSIRHNLSLNKAFNKTIKVNSKSSYLWEFQSGYESKFFKNFKGSYNEIRIILRDVIKYLTPLEDVSTMNLSRQNMLPTPPLIEINDHSSSNLSLNPPIPMENSTLSSFNTESHDRDSFKTTLLATPKIERLNKNDVGDNTIYDIDSRLDLLKTPQFNDLTRDIITKADPNAMRKLNDNLHGNIFFSPLIVNFSPQNIEINPFDVNNNNDNRKNLDMWGQELFHGLYGTNNWNHDV</sequence>
<dbReference type="PROSITE" id="PS50039">
    <property type="entry name" value="FORK_HEAD_3"/>
    <property type="match status" value="1"/>
</dbReference>
<evidence type="ECO:0000256" key="4">
    <source>
        <dbReference type="SAM" id="MobiDB-lite"/>
    </source>
</evidence>
<dbReference type="GO" id="GO:0000978">
    <property type="term" value="F:RNA polymerase II cis-regulatory region sequence-specific DNA binding"/>
    <property type="evidence" value="ECO:0007669"/>
    <property type="project" value="TreeGrafter"/>
</dbReference>
<keyword evidence="1 3" id="KW-0238">DNA-binding</keyword>
<comment type="subcellular location">
    <subcellularLocation>
        <location evidence="3">Nucleus</location>
    </subcellularLocation>
</comment>
<dbReference type="InterPro" id="IPR036388">
    <property type="entry name" value="WH-like_DNA-bd_sf"/>
</dbReference>
<dbReference type="STRING" id="1071382.H2AR19"/>